<organism evidence="1 2">
    <name type="scientific">Camellia lanceoleosa</name>
    <dbReference type="NCBI Taxonomy" id="1840588"/>
    <lineage>
        <taxon>Eukaryota</taxon>
        <taxon>Viridiplantae</taxon>
        <taxon>Streptophyta</taxon>
        <taxon>Embryophyta</taxon>
        <taxon>Tracheophyta</taxon>
        <taxon>Spermatophyta</taxon>
        <taxon>Magnoliopsida</taxon>
        <taxon>eudicotyledons</taxon>
        <taxon>Gunneridae</taxon>
        <taxon>Pentapetalae</taxon>
        <taxon>asterids</taxon>
        <taxon>Ericales</taxon>
        <taxon>Theaceae</taxon>
        <taxon>Camellia</taxon>
    </lineage>
</organism>
<keyword evidence="2" id="KW-1185">Reference proteome</keyword>
<name>A0ACC0HYF5_9ERIC</name>
<comment type="caution">
    <text evidence="1">The sequence shown here is derived from an EMBL/GenBank/DDBJ whole genome shotgun (WGS) entry which is preliminary data.</text>
</comment>
<proteinExistence type="predicted"/>
<dbReference type="Proteomes" id="UP001060215">
    <property type="component" value="Chromosome 2"/>
</dbReference>
<accession>A0ACC0HYF5</accession>
<gene>
    <name evidence="1" type="ORF">LOK49_LG04G01965</name>
</gene>
<evidence type="ECO:0000313" key="1">
    <source>
        <dbReference type="EMBL" id="KAI8018359.1"/>
    </source>
</evidence>
<protein>
    <submittedName>
        <fullName evidence="1">Uncharacterized protein</fullName>
    </submittedName>
</protein>
<reference evidence="1 2" key="1">
    <citation type="journal article" date="2022" name="Plant J.">
        <title>Chromosome-level genome of Camellia lanceoleosa provides a valuable resource for understanding genome evolution and self-incompatibility.</title>
        <authorList>
            <person name="Gong W."/>
            <person name="Xiao S."/>
            <person name="Wang L."/>
            <person name="Liao Z."/>
            <person name="Chang Y."/>
            <person name="Mo W."/>
            <person name="Hu G."/>
            <person name="Li W."/>
            <person name="Zhao G."/>
            <person name="Zhu H."/>
            <person name="Hu X."/>
            <person name="Ji K."/>
            <person name="Xiang X."/>
            <person name="Song Q."/>
            <person name="Yuan D."/>
            <person name="Jin S."/>
            <person name="Zhang L."/>
        </authorList>
    </citation>
    <scope>NUCLEOTIDE SEQUENCE [LARGE SCALE GENOMIC DNA]</scope>
    <source>
        <strain evidence="1">SQ_2022a</strain>
    </source>
</reference>
<dbReference type="EMBL" id="CM045759">
    <property type="protein sequence ID" value="KAI8018359.1"/>
    <property type="molecule type" value="Genomic_DNA"/>
</dbReference>
<evidence type="ECO:0000313" key="2">
    <source>
        <dbReference type="Proteomes" id="UP001060215"/>
    </source>
</evidence>
<sequence>MIKPGLGLGAVWIHCEPIKTGASYNQRNSPMLRLPCGTLHRHVARKSKKLLVPHSSRIGQLVEFLRSDSPFVDWLWNLILFR</sequence>